<dbReference type="Proteomes" id="UP000830167">
    <property type="component" value="Chromosome"/>
</dbReference>
<evidence type="ECO:0000256" key="1">
    <source>
        <dbReference type="ARBA" id="ARBA00001947"/>
    </source>
</evidence>
<reference evidence="14" key="1">
    <citation type="submission" date="2021-12" db="EMBL/GenBank/DDBJ databases">
        <title>Alicyclobacillaceae gen. nov., sp. nov., isolated from chalcocite enrichment system.</title>
        <authorList>
            <person name="Jiang Z."/>
        </authorList>
    </citation>
    <scope>NUCLEOTIDE SEQUENCE</scope>
    <source>
        <strain evidence="14">MYW30-H2</strain>
    </source>
</reference>
<evidence type="ECO:0000256" key="4">
    <source>
        <dbReference type="ARBA" id="ARBA00022670"/>
    </source>
</evidence>
<dbReference type="InterPro" id="IPR008915">
    <property type="entry name" value="Peptidase_M50"/>
</dbReference>
<comment type="similarity">
    <text evidence="3">Belongs to the peptidase M50B family.</text>
</comment>
<evidence type="ECO:0000256" key="11">
    <source>
        <dbReference type="ARBA" id="ARBA00023136"/>
    </source>
</evidence>
<evidence type="ECO:0000256" key="12">
    <source>
        <dbReference type="SAM" id="Phobius"/>
    </source>
</evidence>
<evidence type="ECO:0000259" key="13">
    <source>
        <dbReference type="Pfam" id="PF02163"/>
    </source>
</evidence>
<evidence type="ECO:0000256" key="3">
    <source>
        <dbReference type="ARBA" id="ARBA00007931"/>
    </source>
</evidence>
<dbReference type="PANTHER" id="PTHR39188:SF3">
    <property type="entry name" value="STAGE IV SPORULATION PROTEIN FB"/>
    <property type="match status" value="1"/>
</dbReference>
<evidence type="ECO:0000256" key="9">
    <source>
        <dbReference type="ARBA" id="ARBA00022989"/>
    </source>
</evidence>
<accession>A0ABY4CL07</accession>
<keyword evidence="15" id="KW-1185">Reference proteome</keyword>
<feature type="domain" description="Peptidase M50" evidence="13">
    <location>
        <begin position="114"/>
        <end position="167"/>
    </location>
</feature>
<evidence type="ECO:0000256" key="10">
    <source>
        <dbReference type="ARBA" id="ARBA00023049"/>
    </source>
</evidence>
<comment type="subcellular location">
    <subcellularLocation>
        <location evidence="2">Membrane</location>
        <topology evidence="2">Multi-pass membrane protein</topology>
    </subcellularLocation>
</comment>
<evidence type="ECO:0000256" key="5">
    <source>
        <dbReference type="ARBA" id="ARBA00022692"/>
    </source>
</evidence>
<keyword evidence="4" id="KW-0645">Protease</keyword>
<keyword evidence="11 12" id="KW-0472">Membrane</keyword>
<keyword evidence="5 12" id="KW-0812">Transmembrane</keyword>
<feature type="transmembrane region" description="Helical" evidence="12">
    <location>
        <begin position="158"/>
        <end position="176"/>
    </location>
</feature>
<protein>
    <submittedName>
        <fullName evidence="14">M50 family metallopeptidase</fullName>
    </submittedName>
</protein>
<keyword evidence="6" id="KW-0479">Metal-binding</keyword>
<keyword evidence="7" id="KW-0378">Hydrolase</keyword>
<evidence type="ECO:0000256" key="8">
    <source>
        <dbReference type="ARBA" id="ARBA00022833"/>
    </source>
</evidence>
<keyword evidence="9 12" id="KW-1133">Transmembrane helix</keyword>
<name>A0ABY4CL07_9BACL</name>
<feature type="transmembrane region" description="Helical" evidence="12">
    <location>
        <begin position="12"/>
        <end position="41"/>
    </location>
</feature>
<proteinExistence type="inferred from homology"/>
<feature type="transmembrane region" description="Helical" evidence="12">
    <location>
        <begin position="85"/>
        <end position="110"/>
    </location>
</feature>
<sequence length="290" mass="32373">MRWIPRGMKVRIHPLFLLLGAISIAAGMGTEILIVFTIVIIHELGHICAATAFGYRVKEMVLLPFGGVAKLESGTYGWSPRHETWIALAGPLNNLLLILVGIGFHVTGIWDSSLTEFFNRTNLTIACFNLLPALPLDGGRILRAAYAQTIGFYRSTKVGIRMAFVLSFVCMIFGIAALAVGYVHVGILVLSVFLFASAWQLKRQLHYDMIRFLDARRRVPKDRPQEVRTLAVSDCVKLQDVVADFAPNAYHVVYVLDNEQDVKGIMGEREVLDSLFDRDNWGKPIGQFLP</sequence>
<dbReference type="CDD" id="cd06161">
    <property type="entry name" value="S2P-M50_SpoIVFB"/>
    <property type="match status" value="1"/>
</dbReference>
<evidence type="ECO:0000256" key="2">
    <source>
        <dbReference type="ARBA" id="ARBA00004141"/>
    </source>
</evidence>
<organism evidence="14 15">
    <name type="scientific">Fodinisporobacter ferrooxydans</name>
    <dbReference type="NCBI Taxonomy" id="2901836"/>
    <lineage>
        <taxon>Bacteria</taxon>
        <taxon>Bacillati</taxon>
        <taxon>Bacillota</taxon>
        <taxon>Bacilli</taxon>
        <taxon>Bacillales</taxon>
        <taxon>Alicyclobacillaceae</taxon>
        <taxon>Fodinisporobacter</taxon>
    </lineage>
</organism>
<keyword evidence="10" id="KW-0482">Metalloprotease</keyword>
<feature type="domain" description="Peptidase M50" evidence="13">
    <location>
        <begin position="32"/>
        <end position="103"/>
    </location>
</feature>
<dbReference type="RefSeq" id="WP_347436842.1">
    <property type="nucleotide sequence ID" value="NZ_CP089291.1"/>
</dbReference>
<evidence type="ECO:0000256" key="7">
    <source>
        <dbReference type="ARBA" id="ARBA00022801"/>
    </source>
</evidence>
<evidence type="ECO:0000313" key="14">
    <source>
        <dbReference type="EMBL" id="UOF90151.1"/>
    </source>
</evidence>
<dbReference type="Pfam" id="PF02163">
    <property type="entry name" value="Peptidase_M50"/>
    <property type="match status" value="2"/>
</dbReference>
<gene>
    <name evidence="14" type="ORF">LSG31_20170</name>
</gene>
<evidence type="ECO:0000313" key="15">
    <source>
        <dbReference type="Proteomes" id="UP000830167"/>
    </source>
</evidence>
<dbReference type="PANTHER" id="PTHR39188">
    <property type="entry name" value="MEMBRANE-ASSOCIATED ZINC METALLOPROTEASE M50B"/>
    <property type="match status" value="1"/>
</dbReference>
<comment type="cofactor">
    <cofactor evidence="1">
        <name>Zn(2+)</name>
        <dbReference type="ChEBI" id="CHEBI:29105"/>
    </cofactor>
</comment>
<keyword evidence="8" id="KW-0862">Zinc</keyword>
<dbReference type="EMBL" id="CP089291">
    <property type="protein sequence ID" value="UOF90151.1"/>
    <property type="molecule type" value="Genomic_DNA"/>
</dbReference>
<evidence type="ECO:0000256" key="6">
    <source>
        <dbReference type="ARBA" id="ARBA00022723"/>
    </source>
</evidence>